<dbReference type="PROSITE" id="PS50119">
    <property type="entry name" value="ZF_BBOX"/>
    <property type="match status" value="2"/>
</dbReference>
<gene>
    <name evidence="17" type="ORF">J5N97_025379</name>
</gene>
<keyword evidence="7" id="KW-0862">Zinc</keyword>
<dbReference type="InterPro" id="IPR017972">
    <property type="entry name" value="Cyt_P450_CS"/>
</dbReference>
<keyword evidence="5 12" id="KW-0479">Metal-binding</keyword>
<evidence type="ECO:0000256" key="7">
    <source>
        <dbReference type="ARBA" id="ARBA00022833"/>
    </source>
</evidence>
<dbReference type="InterPro" id="IPR001128">
    <property type="entry name" value="Cyt_P450"/>
</dbReference>
<protein>
    <recommendedName>
        <fullName evidence="16">B box-type domain-containing protein</fullName>
    </recommendedName>
</protein>
<dbReference type="PROSITE" id="PS00086">
    <property type="entry name" value="CYTOCHROME_P450"/>
    <property type="match status" value="1"/>
</dbReference>
<dbReference type="InterPro" id="IPR036396">
    <property type="entry name" value="Cyt_P450_sf"/>
</dbReference>
<evidence type="ECO:0000256" key="1">
    <source>
        <dbReference type="ARBA" id="ARBA00001971"/>
    </source>
</evidence>
<comment type="subcellular location">
    <subcellularLocation>
        <location evidence="2">Membrane</location>
    </subcellularLocation>
</comment>
<feature type="coiled-coil region" evidence="14">
    <location>
        <begin position="456"/>
        <end position="483"/>
    </location>
</feature>
<dbReference type="Proteomes" id="UP001085076">
    <property type="component" value="Miscellaneous, Linkage group lg07"/>
</dbReference>
<keyword evidence="3 12" id="KW-0349">Heme</keyword>
<dbReference type="GO" id="GO:0016020">
    <property type="term" value="C:membrane"/>
    <property type="evidence" value="ECO:0007669"/>
    <property type="project" value="UniProtKB-SubCell"/>
</dbReference>
<evidence type="ECO:0000256" key="2">
    <source>
        <dbReference type="ARBA" id="ARBA00004370"/>
    </source>
</evidence>
<keyword evidence="8" id="KW-1133">Transmembrane helix</keyword>
<evidence type="ECO:0000256" key="3">
    <source>
        <dbReference type="ARBA" id="ARBA00022617"/>
    </source>
</evidence>
<proteinExistence type="predicted"/>
<dbReference type="SUPFAM" id="SSF48264">
    <property type="entry name" value="Cytochrome P450"/>
    <property type="match status" value="1"/>
</dbReference>
<dbReference type="EMBL" id="JAGGNH010000007">
    <property type="protein sequence ID" value="KAJ0968462.1"/>
    <property type="molecule type" value="Genomic_DNA"/>
</dbReference>
<dbReference type="OrthoDB" id="153872at2759"/>
<evidence type="ECO:0000259" key="16">
    <source>
        <dbReference type="PROSITE" id="PS50119"/>
    </source>
</evidence>
<comment type="cofactor">
    <cofactor evidence="1 12">
        <name>heme</name>
        <dbReference type="ChEBI" id="CHEBI:30413"/>
    </cofactor>
</comment>
<dbReference type="PANTHER" id="PTHR47947:SF26">
    <property type="entry name" value="CYTOCHROME P450"/>
    <property type="match status" value="1"/>
</dbReference>
<dbReference type="Pfam" id="PF00067">
    <property type="entry name" value="p450"/>
    <property type="match status" value="1"/>
</dbReference>
<evidence type="ECO:0000256" key="4">
    <source>
        <dbReference type="ARBA" id="ARBA00022692"/>
    </source>
</evidence>
<evidence type="ECO:0000256" key="15">
    <source>
        <dbReference type="SAM" id="MobiDB-lite"/>
    </source>
</evidence>
<dbReference type="InterPro" id="IPR049808">
    <property type="entry name" value="CONSTANS-like_Bbox1"/>
</dbReference>
<evidence type="ECO:0000256" key="12">
    <source>
        <dbReference type="PIRSR" id="PIRSR602401-1"/>
    </source>
</evidence>
<keyword evidence="18" id="KW-1185">Reference proteome</keyword>
<dbReference type="InterPro" id="IPR000315">
    <property type="entry name" value="Znf_B-box"/>
</dbReference>
<accession>A0A9D5H9S2</accession>
<evidence type="ECO:0000313" key="17">
    <source>
        <dbReference type="EMBL" id="KAJ0968462.1"/>
    </source>
</evidence>
<dbReference type="PRINTS" id="PR00385">
    <property type="entry name" value="P450"/>
</dbReference>
<dbReference type="Gene3D" id="3.30.160.60">
    <property type="entry name" value="Classic Zinc Finger"/>
    <property type="match status" value="1"/>
</dbReference>
<reference evidence="17" key="1">
    <citation type="submission" date="2021-03" db="EMBL/GenBank/DDBJ databases">
        <authorList>
            <person name="Li Z."/>
            <person name="Yang C."/>
        </authorList>
    </citation>
    <scope>NUCLEOTIDE SEQUENCE</scope>
    <source>
        <strain evidence="17">Dzin_1.0</strain>
        <tissue evidence="17">Leaf</tissue>
    </source>
</reference>
<keyword evidence="10 12" id="KW-0408">Iron</keyword>
<evidence type="ECO:0000256" key="14">
    <source>
        <dbReference type="SAM" id="Coils"/>
    </source>
</evidence>
<feature type="domain" description="B box-type" evidence="16">
    <location>
        <begin position="52"/>
        <end position="99"/>
    </location>
</feature>
<dbReference type="AlphaFoldDB" id="A0A9D5H9S2"/>
<dbReference type="PANTHER" id="PTHR47947">
    <property type="entry name" value="CYTOCHROME P450 82C3-RELATED"/>
    <property type="match status" value="1"/>
</dbReference>
<dbReference type="GO" id="GO:0005506">
    <property type="term" value="F:iron ion binding"/>
    <property type="evidence" value="ECO:0007669"/>
    <property type="project" value="InterPro"/>
</dbReference>
<dbReference type="Gene3D" id="1.10.630.10">
    <property type="entry name" value="Cytochrome P450"/>
    <property type="match status" value="1"/>
</dbReference>
<feature type="domain" description="B box-type" evidence="16">
    <location>
        <begin position="1"/>
        <end position="47"/>
    </location>
</feature>
<dbReference type="GO" id="GO:0020037">
    <property type="term" value="F:heme binding"/>
    <property type="evidence" value="ECO:0007669"/>
    <property type="project" value="InterPro"/>
</dbReference>
<dbReference type="Pfam" id="PF00643">
    <property type="entry name" value="zf-B_box"/>
    <property type="match status" value="1"/>
</dbReference>
<feature type="region of interest" description="Disordered" evidence="15">
    <location>
        <begin position="117"/>
        <end position="141"/>
    </location>
</feature>
<name>A0A9D5H9S2_9LILI</name>
<sequence length="737" mass="83005">MKIQCDVCTAESATVFCCADEAALCAGCDRRVHNANKLAGKHRRISLSSSDASPPLCDICQEKRGFIFCQEDRAVLCKDCDEPIHSRNDLTKKHKRFLLAGLRLSSTSMPELIDEQEKLSQVSTDESNISSDKNNNSSSSSTISEYLIKTLPGWQVEDLLEDDTCDFFLTNEIDRGIAEEELPKWTAPQVPQAPPALVDNFAVKMASLPERWSDEHAFRVPQISAMNAEKHKRARTMNSNSTSMPSSSFWSITKRPTSSSGIIGHLHLIQQPLHQSLSAISAIHGSVISLRFGSRSILLVSSAAAAQQCFTINDVIFANRPALLAGKHFGYNHSMIGVAPYGEHWRNLRRFTTLHALSSSRLSTLSSFFSCEVHSLLSRLFSDTSPTVDLRSHLWNLTMNIIMGMIADKKYYGTDTTTNPNPNPNEGMRFRRIVEGVLELSGAACMEDFIPAMKWFSGMEKKMEKIGKEMDELLQELVEERRRSWSLKSSQEKEKEKEKRILIDVMLGLQELHPEEYTDTFIKGMIIALILAGTDSTSGSMEWAMALLLNHPETMKKAKCEIHEHIGHERLVRDTDIPKLKYLNSVIKETLRMYPPAPLLIPHEASEDCTISGIHVPKNTILLVNVYAIQRDPKLWSSPKDFKPERFEKEEEEGGERGFMKYIPFGYGRRRCPGEGMGMRVMALALASMIQCFEWERINEDEMVNLDEGHGLTIPIANPLHAKHTPCTHMLHILSQL</sequence>
<dbReference type="GO" id="GO:0016705">
    <property type="term" value="F:oxidoreductase activity, acting on paired donors, with incorporation or reduction of molecular oxygen"/>
    <property type="evidence" value="ECO:0007669"/>
    <property type="project" value="InterPro"/>
</dbReference>
<keyword evidence="4" id="KW-0812">Transmembrane</keyword>
<evidence type="ECO:0000256" key="8">
    <source>
        <dbReference type="ARBA" id="ARBA00022989"/>
    </source>
</evidence>
<keyword evidence="9" id="KW-0560">Oxidoreductase</keyword>
<dbReference type="FunFam" id="1.10.630.10:FF:000026">
    <property type="entry name" value="Cytochrome P450 82C4"/>
    <property type="match status" value="1"/>
</dbReference>
<keyword evidence="6 13" id="KW-0863">Zinc-finger</keyword>
<dbReference type="GO" id="GO:0004497">
    <property type="term" value="F:monooxygenase activity"/>
    <property type="evidence" value="ECO:0007669"/>
    <property type="project" value="InterPro"/>
</dbReference>
<evidence type="ECO:0000256" key="5">
    <source>
        <dbReference type="ARBA" id="ARBA00022723"/>
    </source>
</evidence>
<dbReference type="GO" id="GO:0008270">
    <property type="term" value="F:zinc ion binding"/>
    <property type="evidence" value="ECO:0007669"/>
    <property type="project" value="UniProtKB-KW"/>
</dbReference>
<keyword evidence="11" id="KW-0472">Membrane</keyword>
<dbReference type="SMART" id="SM00336">
    <property type="entry name" value="BBOX"/>
    <property type="match status" value="2"/>
</dbReference>
<feature type="compositionally biased region" description="Low complexity" evidence="15">
    <location>
        <begin position="127"/>
        <end position="141"/>
    </location>
</feature>
<dbReference type="PRINTS" id="PR00463">
    <property type="entry name" value="EP450I"/>
</dbReference>
<dbReference type="InterPro" id="IPR002401">
    <property type="entry name" value="Cyt_P450_E_grp-I"/>
</dbReference>
<organism evidence="17 18">
    <name type="scientific">Dioscorea zingiberensis</name>
    <dbReference type="NCBI Taxonomy" id="325984"/>
    <lineage>
        <taxon>Eukaryota</taxon>
        <taxon>Viridiplantae</taxon>
        <taxon>Streptophyta</taxon>
        <taxon>Embryophyta</taxon>
        <taxon>Tracheophyta</taxon>
        <taxon>Spermatophyta</taxon>
        <taxon>Magnoliopsida</taxon>
        <taxon>Liliopsida</taxon>
        <taxon>Dioscoreales</taxon>
        <taxon>Dioscoreaceae</taxon>
        <taxon>Dioscorea</taxon>
    </lineage>
</organism>
<dbReference type="CDD" id="cd19821">
    <property type="entry name" value="Bbox1_BBX-like"/>
    <property type="match status" value="2"/>
</dbReference>
<evidence type="ECO:0000256" key="9">
    <source>
        <dbReference type="ARBA" id="ARBA00023002"/>
    </source>
</evidence>
<evidence type="ECO:0000256" key="10">
    <source>
        <dbReference type="ARBA" id="ARBA00023004"/>
    </source>
</evidence>
<feature type="binding site" description="axial binding residue" evidence="12">
    <location>
        <position position="672"/>
    </location>
    <ligand>
        <name>heme</name>
        <dbReference type="ChEBI" id="CHEBI:30413"/>
    </ligand>
    <ligandPart>
        <name>Fe</name>
        <dbReference type="ChEBI" id="CHEBI:18248"/>
    </ligandPart>
</feature>
<dbReference type="InterPro" id="IPR050651">
    <property type="entry name" value="Plant_Cytochrome_P450_Monoox"/>
</dbReference>
<keyword evidence="14" id="KW-0175">Coiled coil</keyword>
<evidence type="ECO:0000256" key="6">
    <source>
        <dbReference type="ARBA" id="ARBA00022771"/>
    </source>
</evidence>
<reference evidence="17" key="2">
    <citation type="journal article" date="2022" name="Hortic Res">
        <title>The genome of Dioscorea zingiberensis sheds light on the biosynthesis, origin and evolution of the medicinally important diosgenin saponins.</title>
        <authorList>
            <person name="Li Y."/>
            <person name="Tan C."/>
            <person name="Li Z."/>
            <person name="Guo J."/>
            <person name="Li S."/>
            <person name="Chen X."/>
            <person name="Wang C."/>
            <person name="Dai X."/>
            <person name="Yang H."/>
            <person name="Song W."/>
            <person name="Hou L."/>
            <person name="Xu J."/>
            <person name="Tong Z."/>
            <person name="Xu A."/>
            <person name="Yuan X."/>
            <person name="Wang W."/>
            <person name="Yang Q."/>
            <person name="Chen L."/>
            <person name="Sun Z."/>
            <person name="Wang K."/>
            <person name="Pan B."/>
            <person name="Chen J."/>
            <person name="Bao Y."/>
            <person name="Liu F."/>
            <person name="Qi X."/>
            <person name="Gang D.R."/>
            <person name="Wen J."/>
            <person name="Li J."/>
        </authorList>
    </citation>
    <scope>NUCLEOTIDE SEQUENCE</scope>
    <source>
        <strain evidence="17">Dzin_1.0</strain>
    </source>
</reference>
<evidence type="ECO:0000256" key="13">
    <source>
        <dbReference type="PROSITE-ProRule" id="PRU00024"/>
    </source>
</evidence>
<comment type="caution">
    <text evidence="17">The sequence shown here is derived from an EMBL/GenBank/DDBJ whole genome shotgun (WGS) entry which is preliminary data.</text>
</comment>
<evidence type="ECO:0000256" key="11">
    <source>
        <dbReference type="ARBA" id="ARBA00023136"/>
    </source>
</evidence>
<evidence type="ECO:0000313" key="18">
    <source>
        <dbReference type="Proteomes" id="UP001085076"/>
    </source>
</evidence>